<evidence type="ECO:0000313" key="2">
    <source>
        <dbReference type="EMBL" id="KAJ1162826.1"/>
    </source>
</evidence>
<proteinExistence type="predicted"/>
<feature type="region of interest" description="Disordered" evidence="1">
    <location>
        <begin position="1"/>
        <end position="43"/>
    </location>
</feature>
<dbReference type="Proteomes" id="UP001066276">
    <property type="component" value="Chromosome 4_2"/>
</dbReference>
<evidence type="ECO:0000313" key="3">
    <source>
        <dbReference type="Proteomes" id="UP001066276"/>
    </source>
</evidence>
<keyword evidence="3" id="KW-1185">Reference proteome</keyword>
<comment type="caution">
    <text evidence="2">The sequence shown here is derived from an EMBL/GenBank/DDBJ whole genome shotgun (WGS) entry which is preliminary data.</text>
</comment>
<gene>
    <name evidence="2" type="ORF">NDU88_003291</name>
</gene>
<organism evidence="2 3">
    <name type="scientific">Pleurodeles waltl</name>
    <name type="common">Iberian ribbed newt</name>
    <dbReference type="NCBI Taxonomy" id="8319"/>
    <lineage>
        <taxon>Eukaryota</taxon>
        <taxon>Metazoa</taxon>
        <taxon>Chordata</taxon>
        <taxon>Craniata</taxon>
        <taxon>Vertebrata</taxon>
        <taxon>Euteleostomi</taxon>
        <taxon>Amphibia</taxon>
        <taxon>Batrachia</taxon>
        <taxon>Caudata</taxon>
        <taxon>Salamandroidea</taxon>
        <taxon>Salamandridae</taxon>
        <taxon>Pleurodelinae</taxon>
        <taxon>Pleurodeles</taxon>
    </lineage>
</organism>
<accession>A0AAV7SD91</accession>
<sequence>MVVTSSTSPIDAPVTLRLPPSGSLADSTQKQEETTLTSPNFCDPDYASTTLGAQRVLQAQVDQNDCLQVTRKETIQLYPAITQINNDQTGLSVPAK</sequence>
<protein>
    <submittedName>
        <fullName evidence="2">Uncharacterized protein</fullName>
    </submittedName>
</protein>
<dbReference type="AlphaFoldDB" id="A0AAV7SD91"/>
<name>A0AAV7SD91_PLEWA</name>
<reference evidence="2" key="1">
    <citation type="journal article" date="2022" name="bioRxiv">
        <title>Sequencing and chromosome-scale assembly of the giantPleurodeles waltlgenome.</title>
        <authorList>
            <person name="Brown T."/>
            <person name="Elewa A."/>
            <person name="Iarovenko S."/>
            <person name="Subramanian E."/>
            <person name="Araus A.J."/>
            <person name="Petzold A."/>
            <person name="Susuki M."/>
            <person name="Suzuki K.-i.T."/>
            <person name="Hayashi T."/>
            <person name="Toyoda A."/>
            <person name="Oliveira C."/>
            <person name="Osipova E."/>
            <person name="Leigh N.D."/>
            <person name="Simon A."/>
            <person name="Yun M.H."/>
        </authorList>
    </citation>
    <scope>NUCLEOTIDE SEQUENCE</scope>
    <source>
        <strain evidence="2">20211129_DDA</strain>
        <tissue evidence="2">Liver</tissue>
    </source>
</reference>
<feature type="compositionally biased region" description="Polar residues" evidence="1">
    <location>
        <begin position="24"/>
        <end position="40"/>
    </location>
</feature>
<dbReference type="EMBL" id="JANPWB010000008">
    <property type="protein sequence ID" value="KAJ1162826.1"/>
    <property type="molecule type" value="Genomic_DNA"/>
</dbReference>
<evidence type="ECO:0000256" key="1">
    <source>
        <dbReference type="SAM" id="MobiDB-lite"/>
    </source>
</evidence>